<comment type="caution">
    <text evidence="2">The sequence shown here is derived from an EMBL/GenBank/DDBJ whole genome shotgun (WGS) entry which is preliminary data.</text>
</comment>
<feature type="region of interest" description="Disordered" evidence="1">
    <location>
        <begin position="193"/>
        <end position="216"/>
    </location>
</feature>
<protein>
    <submittedName>
        <fullName evidence="2">Uncharacterized protein</fullName>
    </submittedName>
</protein>
<organism evidence="2 3">
    <name type="scientific">Nannocystis pusilla</name>
    <dbReference type="NCBI Taxonomy" id="889268"/>
    <lineage>
        <taxon>Bacteria</taxon>
        <taxon>Pseudomonadati</taxon>
        <taxon>Myxococcota</taxon>
        <taxon>Polyangia</taxon>
        <taxon>Nannocystales</taxon>
        <taxon>Nannocystaceae</taxon>
        <taxon>Nannocystis</taxon>
    </lineage>
</organism>
<gene>
    <name evidence="2" type="ORF">K7C98_09105</name>
</gene>
<evidence type="ECO:0000256" key="1">
    <source>
        <dbReference type="SAM" id="MobiDB-lite"/>
    </source>
</evidence>
<reference evidence="2" key="1">
    <citation type="submission" date="2021-08" db="EMBL/GenBank/DDBJ databases">
        <authorList>
            <person name="Stevens D.C."/>
        </authorList>
    </citation>
    <scope>NUCLEOTIDE SEQUENCE</scope>
    <source>
        <strain evidence="2">DSM 53165</strain>
    </source>
</reference>
<dbReference type="EMBL" id="JAIRAU010000005">
    <property type="protein sequence ID" value="MBZ5709416.1"/>
    <property type="molecule type" value="Genomic_DNA"/>
</dbReference>
<name>A0ABS7TMH0_9BACT</name>
<dbReference type="Proteomes" id="UP001139031">
    <property type="component" value="Unassembled WGS sequence"/>
</dbReference>
<dbReference type="RefSeq" id="WP_224191186.1">
    <property type="nucleotide sequence ID" value="NZ_JAIRAU010000005.1"/>
</dbReference>
<evidence type="ECO:0000313" key="3">
    <source>
        <dbReference type="Proteomes" id="UP001139031"/>
    </source>
</evidence>
<sequence length="216" mass="24000">MSAHDHPDVVGFVAWMTGSKRAGADVLAEVPRRGEPDVDARVREIIRWFMDRRLPSRGRGASVNLDAILRGDTIPLDMSHPLIRGDARRLNVLQRALQSKCLLTALCNVAPGPRAAFILRELMGWSARRLDGVFETPTAARVNHTRGVANLDKYLGVRCEHMDPGNPCRCHVRLGAALAQEFITWPGYDRFDSEKPLTPGKPQTIHSLMRSLQPPA</sequence>
<proteinExistence type="predicted"/>
<keyword evidence="3" id="KW-1185">Reference proteome</keyword>
<accession>A0ABS7TMH0</accession>
<evidence type="ECO:0000313" key="2">
    <source>
        <dbReference type="EMBL" id="MBZ5709416.1"/>
    </source>
</evidence>